<name>A0ABQ9XJQ2_9EUKA</name>
<gene>
    <name evidence="1" type="ORF">BLNAU_12305</name>
</gene>
<evidence type="ECO:0000313" key="1">
    <source>
        <dbReference type="EMBL" id="KAK2952656.1"/>
    </source>
</evidence>
<protein>
    <recommendedName>
        <fullName evidence="3">MMS19 nucleotide excision repair protein</fullName>
    </recommendedName>
</protein>
<evidence type="ECO:0008006" key="3">
    <source>
        <dbReference type="Google" id="ProtNLM"/>
    </source>
</evidence>
<sequence length="360" mass="39461">MSFDNDSTLQDSALFATLLAQSVPSDESLDRCVKVVISLGLIFSDLGSLESFVSSLEMANIWFPCVEKIAPGAIRVSQSFGLFEPLIQKIVTVAGNLGFNYSEKDAQFHFTTSFLCRLMGAESLETRPCVLRAVCRNLEGVRFANPPLEWPVTETTPFSVNSDGTLKEETLLGKCSILLTESMETIETLLTDICDDHSTTLSTHCQLVTSAFSCLALVGEKNEEAKEILKSKEVLQQIGVWTGSLLQTPLTPARKEAVVPVVQILLDVQSHSHSADLISLDLVFPDSSTPLADLLTLIDPLLTINSNTARTIIGRFLGPCSKCCKRDSEDKSLLFAFFNKFVASEDFVTNRGTSDNEKWS</sequence>
<evidence type="ECO:0000313" key="2">
    <source>
        <dbReference type="Proteomes" id="UP001281761"/>
    </source>
</evidence>
<reference evidence="1 2" key="1">
    <citation type="journal article" date="2022" name="bioRxiv">
        <title>Genomics of Preaxostyla Flagellates Illuminates Evolutionary Transitions and the Path Towards Mitochondrial Loss.</title>
        <authorList>
            <person name="Novak L.V.F."/>
            <person name="Treitli S.C."/>
            <person name="Pyrih J."/>
            <person name="Halakuc P."/>
            <person name="Pipaliya S.V."/>
            <person name="Vacek V."/>
            <person name="Brzon O."/>
            <person name="Soukal P."/>
            <person name="Eme L."/>
            <person name="Dacks J.B."/>
            <person name="Karnkowska A."/>
            <person name="Elias M."/>
            <person name="Hampl V."/>
        </authorList>
    </citation>
    <scope>NUCLEOTIDE SEQUENCE [LARGE SCALE GENOMIC DNA]</scope>
    <source>
        <strain evidence="1">NAU3</strain>
        <tissue evidence="1">Gut</tissue>
    </source>
</reference>
<accession>A0ABQ9XJQ2</accession>
<dbReference type="EMBL" id="JARBJD010000100">
    <property type="protein sequence ID" value="KAK2952656.1"/>
    <property type="molecule type" value="Genomic_DNA"/>
</dbReference>
<dbReference type="Proteomes" id="UP001281761">
    <property type="component" value="Unassembled WGS sequence"/>
</dbReference>
<comment type="caution">
    <text evidence="1">The sequence shown here is derived from an EMBL/GenBank/DDBJ whole genome shotgun (WGS) entry which is preliminary data.</text>
</comment>
<proteinExistence type="predicted"/>
<organism evidence="1 2">
    <name type="scientific">Blattamonas nauphoetae</name>
    <dbReference type="NCBI Taxonomy" id="2049346"/>
    <lineage>
        <taxon>Eukaryota</taxon>
        <taxon>Metamonada</taxon>
        <taxon>Preaxostyla</taxon>
        <taxon>Oxymonadida</taxon>
        <taxon>Blattamonas</taxon>
    </lineage>
</organism>
<keyword evidence="2" id="KW-1185">Reference proteome</keyword>